<reference evidence="2" key="1">
    <citation type="journal article" date="2019" name="Environ. Microbiol.">
        <title>Fungal ecological strategies reflected in gene transcription - a case study of two litter decomposers.</title>
        <authorList>
            <person name="Barbi F."/>
            <person name="Kohler A."/>
            <person name="Barry K."/>
            <person name="Baskaran P."/>
            <person name="Daum C."/>
            <person name="Fauchery L."/>
            <person name="Ihrmark K."/>
            <person name="Kuo A."/>
            <person name="LaButti K."/>
            <person name="Lipzen A."/>
            <person name="Morin E."/>
            <person name="Grigoriev I.V."/>
            <person name="Henrissat B."/>
            <person name="Lindahl B."/>
            <person name="Martin F."/>
        </authorList>
    </citation>
    <scope>NUCLEOTIDE SEQUENCE</scope>
    <source>
        <strain evidence="2">JB14</strain>
    </source>
</reference>
<protein>
    <submittedName>
        <fullName evidence="2">Uncharacterized protein</fullName>
    </submittedName>
</protein>
<organism evidence="2 3">
    <name type="scientific">Gymnopus androsaceus JB14</name>
    <dbReference type="NCBI Taxonomy" id="1447944"/>
    <lineage>
        <taxon>Eukaryota</taxon>
        <taxon>Fungi</taxon>
        <taxon>Dikarya</taxon>
        <taxon>Basidiomycota</taxon>
        <taxon>Agaricomycotina</taxon>
        <taxon>Agaricomycetes</taxon>
        <taxon>Agaricomycetidae</taxon>
        <taxon>Agaricales</taxon>
        <taxon>Marasmiineae</taxon>
        <taxon>Omphalotaceae</taxon>
        <taxon>Gymnopus</taxon>
    </lineage>
</organism>
<dbReference type="OrthoDB" id="3044238at2759"/>
<accession>A0A6A4HRN1</accession>
<feature type="compositionally biased region" description="Low complexity" evidence="1">
    <location>
        <begin position="222"/>
        <end position="233"/>
    </location>
</feature>
<keyword evidence="3" id="KW-1185">Reference proteome</keyword>
<feature type="region of interest" description="Disordered" evidence="1">
    <location>
        <begin position="1"/>
        <end position="121"/>
    </location>
</feature>
<proteinExistence type="predicted"/>
<feature type="compositionally biased region" description="Basic and acidic residues" evidence="1">
    <location>
        <begin position="78"/>
        <end position="94"/>
    </location>
</feature>
<feature type="compositionally biased region" description="Polar residues" evidence="1">
    <location>
        <begin position="180"/>
        <end position="190"/>
    </location>
</feature>
<feature type="region of interest" description="Disordered" evidence="1">
    <location>
        <begin position="133"/>
        <end position="249"/>
    </location>
</feature>
<name>A0A6A4HRN1_9AGAR</name>
<evidence type="ECO:0000313" key="2">
    <source>
        <dbReference type="EMBL" id="KAE9399627.1"/>
    </source>
</evidence>
<feature type="compositionally biased region" description="Gly residues" evidence="1">
    <location>
        <begin position="1"/>
        <end position="10"/>
    </location>
</feature>
<evidence type="ECO:0000256" key="1">
    <source>
        <dbReference type="SAM" id="MobiDB-lite"/>
    </source>
</evidence>
<evidence type="ECO:0000313" key="3">
    <source>
        <dbReference type="Proteomes" id="UP000799118"/>
    </source>
</evidence>
<feature type="compositionally biased region" description="Polar residues" evidence="1">
    <location>
        <begin position="198"/>
        <end position="221"/>
    </location>
</feature>
<feature type="compositionally biased region" description="Low complexity" evidence="1">
    <location>
        <begin position="16"/>
        <end position="51"/>
    </location>
</feature>
<sequence length="377" mass="39107">MEGLNNGFGYGTARTGATPGPIASAPAAPAARVRFTAAAQSISPPASAAPATSHQSRPQALRRSTTTATQNVAPADGLADRLRNLMEDPNRPPVDRASVVPSEAPSWGTVTSNSSRRQSGASDVLATLRSFPAHASRSSISSTEIPVGDPSAFLPAVPANRAPTQTQNTNPDRDGAPLSSAPSIPEASSRSAHRSNDHQVNQSTGPVTSRPVNHRLTSLPVNSSNTTNGNGSTRPRPSHMASMPFPGATTANNSYTPAYTNGSAYPNHNPLPTLPNFGGYTNSSSLGSAPPRALIHEYNSSPAVPNVNTVQSRASNANSATPVGNSLGLELGNDGEDRRNGYSPIPAFAAPTPRASHGLFLRAFSFDGYETEGTLYR</sequence>
<feature type="compositionally biased region" description="Polar residues" evidence="1">
    <location>
        <begin position="52"/>
        <end position="72"/>
    </location>
</feature>
<feature type="compositionally biased region" description="Polar residues" evidence="1">
    <location>
        <begin position="108"/>
        <end position="121"/>
    </location>
</feature>
<dbReference type="AlphaFoldDB" id="A0A6A4HRN1"/>
<dbReference type="EMBL" id="ML769467">
    <property type="protein sequence ID" value="KAE9399627.1"/>
    <property type="molecule type" value="Genomic_DNA"/>
</dbReference>
<gene>
    <name evidence="2" type="ORF">BT96DRAFT_685149</name>
</gene>
<dbReference type="Proteomes" id="UP000799118">
    <property type="component" value="Unassembled WGS sequence"/>
</dbReference>